<evidence type="ECO:0000256" key="3">
    <source>
        <dbReference type="ARBA" id="ARBA00023125"/>
    </source>
</evidence>
<keyword evidence="5" id="KW-0378">Hydrolase</keyword>
<dbReference type="InterPro" id="IPR044946">
    <property type="entry name" value="Restrct_endonuc_typeI_TRD_sf"/>
</dbReference>
<evidence type="ECO:0000313" key="6">
    <source>
        <dbReference type="Proteomes" id="UP000584867"/>
    </source>
</evidence>
<sequence>MKLAVPTYSSIGECVDPVQSIDPVATGGEKFTYIDLSAINNELKTIVGQRVLSTADAPSRARQLVRTGDVLIATVRPNLNAVAIVPDQLNGSIASTGFCVLRPKHNELHTPYLFHWLRTSFFIGRMTQFATGQSYPAVSDRIVKESLLPLPSLDEQRRIATILDQAETLRSKRRQTLALHMQLIRALFDKYFPEQQNQVDAQPLCELASIVSGVTVHGAARAHMPLRVPYIRVANVQAGHLRLSEVKEIGATPREVEELRLQAGDILMTEGGDFDKLGRGAMWNGEIDPCIHQNHVFRVRLDQGRLLPEVFASYLETRLAKNYFLKCAKKTSNLASINMTQLRALPTLSPPMSTQLDFLKKLKAIEDIRNKALGSLKAINETFASLQHRAFRGEL</sequence>
<dbReference type="SUPFAM" id="SSF116734">
    <property type="entry name" value="DNA methylase specificity domain"/>
    <property type="match status" value="2"/>
</dbReference>
<dbReference type="InterPro" id="IPR052021">
    <property type="entry name" value="Type-I_RS_S_subunit"/>
</dbReference>
<dbReference type="CDD" id="cd17253">
    <property type="entry name" value="RMtype1_S_Eco933I-TRD2-CR2_like"/>
    <property type="match status" value="1"/>
</dbReference>
<name>A0A7W7ZP44_9BACT</name>
<dbReference type="PANTHER" id="PTHR30408:SF12">
    <property type="entry name" value="TYPE I RESTRICTION ENZYME MJAVIII SPECIFICITY SUBUNIT"/>
    <property type="match status" value="1"/>
</dbReference>
<organism evidence="5 6">
    <name type="scientific">Granulicella mallensis</name>
    <dbReference type="NCBI Taxonomy" id="940614"/>
    <lineage>
        <taxon>Bacteria</taxon>
        <taxon>Pseudomonadati</taxon>
        <taxon>Acidobacteriota</taxon>
        <taxon>Terriglobia</taxon>
        <taxon>Terriglobales</taxon>
        <taxon>Acidobacteriaceae</taxon>
        <taxon>Granulicella</taxon>
    </lineage>
</organism>
<evidence type="ECO:0000259" key="4">
    <source>
        <dbReference type="Pfam" id="PF01420"/>
    </source>
</evidence>
<dbReference type="GO" id="GO:0009035">
    <property type="term" value="F:type I site-specific deoxyribonuclease activity"/>
    <property type="evidence" value="ECO:0007669"/>
    <property type="project" value="UniProtKB-EC"/>
</dbReference>
<dbReference type="GO" id="GO:0003677">
    <property type="term" value="F:DNA binding"/>
    <property type="evidence" value="ECO:0007669"/>
    <property type="project" value="UniProtKB-KW"/>
</dbReference>
<evidence type="ECO:0000256" key="2">
    <source>
        <dbReference type="ARBA" id="ARBA00022747"/>
    </source>
</evidence>
<keyword evidence="2" id="KW-0680">Restriction system</keyword>
<reference evidence="5 6" key="1">
    <citation type="submission" date="2020-08" db="EMBL/GenBank/DDBJ databases">
        <title>Genomic Encyclopedia of Type Strains, Phase IV (KMG-V): Genome sequencing to study the core and pangenomes of soil and plant-associated prokaryotes.</title>
        <authorList>
            <person name="Whitman W."/>
        </authorList>
    </citation>
    <scope>NUCLEOTIDE SEQUENCE [LARGE SCALE GENOMIC DNA]</scope>
    <source>
        <strain evidence="5 6">X5P3</strain>
    </source>
</reference>
<dbReference type="Gene3D" id="3.90.220.20">
    <property type="entry name" value="DNA methylase specificity domains"/>
    <property type="match status" value="2"/>
</dbReference>
<protein>
    <submittedName>
        <fullName evidence="5">Type I restriction enzyme S subunit</fullName>
        <ecNumber evidence="5">3.1.21.3</ecNumber>
    </submittedName>
</protein>
<comment type="similarity">
    <text evidence="1">Belongs to the type-I restriction system S methylase family.</text>
</comment>
<accession>A0A7W7ZP44</accession>
<dbReference type="PANTHER" id="PTHR30408">
    <property type="entry name" value="TYPE-1 RESTRICTION ENZYME ECOKI SPECIFICITY PROTEIN"/>
    <property type="match status" value="1"/>
</dbReference>
<dbReference type="EC" id="3.1.21.3" evidence="5"/>
<keyword evidence="3" id="KW-0238">DNA-binding</keyword>
<gene>
    <name evidence="5" type="ORF">HDF15_001489</name>
</gene>
<evidence type="ECO:0000313" key="5">
    <source>
        <dbReference type="EMBL" id="MBB5063149.1"/>
    </source>
</evidence>
<dbReference type="InterPro" id="IPR000055">
    <property type="entry name" value="Restrct_endonuc_typeI_TRD"/>
</dbReference>
<proteinExistence type="inferred from homology"/>
<dbReference type="Proteomes" id="UP000584867">
    <property type="component" value="Unassembled WGS sequence"/>
</dbReference>
<dbReference type="EMBL" id="JACHIO010000005">
    <property type="protein sequence ID" value="MBB5063149.1"/>
    <property type="molecule type" value="Genomic_DNA"/>
</dbReference>
<feature type="domain" description="Type I restriction modification DNA specificity" evidence="4">
    <location>
        <begin position="81"/>
        <end position="169"/>
    </location>
</feature>
<dbReference type="RefSeq" id="WP_184254077.1">
    <property type="nucleotide sequence ID" value="NZ_JACHIO010000005.1"/>
</dbReference>
<comment type="caution">
    <text evidence="5">The sequence shown here is derived from an EMBL/GenBank/DDBJ whole genome shotgun (WGS) entry which is preliminary data.</text>
</comment>
<evidence type="ECO:0000256" key="1">
    <source>
        <dbReference type="ARBA" id="ARBA00010923"/>
    </source>
</evidence>
<dbReference type="Pfam" id="PF01420">
    <property type="entry name" value="Methylase_S"/>
    <property type="match status" value="1"/>
</dbReference>
<dbReference type="AlphaFoldDB" id="A0A7W7ZP44"/>
<dbReference type="GO" id="GO:0009307">
    <property type="term" value="P:DNA restriction-modification system"/>
    <property type="evidence" value="ECO:0007669"/>
    <property type="project" value="UniProtKB-KW"/>
</dbReference>